<dbReference type="STRING" id="1189621.A3SI_18477"/>
<feature type="domain" description="Peptidase S26" evidence="8">
    <location>
        <begin position="23"/>
        <end position="203"/>
    </location>
</feature>
<evidence type="ECO:0000256" key="3">
    <source>
        <dbReference type="ARBA" id="ARBA00013208"/>
    </source>
</evidence>
<feature type="domain" description="Peptidase S26" evidence="8">
    <location>
        <begin position="262"/>
        <end position="346"/>
    </location>
</feature>
<dbReference type="CDD" id="cd06530">
    <property type="entry name" value="S26_SPase_I"/>
    <property type="match status" value="2"/>
</dbReference>
<dbReference type="PATRIC" id="fig|1189621.3.peg.3834"/>
<comment type="caution">
    <text evidence="9">The sequence shown here is derived from an EMBL/GenBank/DDBJ whole genome shotgun (WGS) entry which is preliminary data.</text>
</comment>
<keyword evidence="5 7" id="KW-0378">Hydrolase</keyword>
<name>I5BU37_9BACT</name>
<dbReference type="InterPro" id="IPR019533">
    <property type="entry name" value="Peptidase_S26"/>
</dbReference>
<accession>I5BU37</accession>
<feature type="transmembrane region" description="Helical" evidence="7">
    <location>
        <begin position="21"/>
        <end position="43"/>
    </location>
</feature>
<dbReference type="GO" id="GO:0009003">
    <property type="term" value="F:signal peptidase activity"/>
    <property type="evidence" value="ECO:0007669"/>
    <property type="project" value="UniProtKB-EC"/>
</dbReference>
<dbReference type="Pfam" id="PF10502">
    <property type="entry name" value="Peptidase_S26"/>
    <property type="match status" value="2"/>
</dbReference>
<reference evidence="9 10" key="1">
    <citation type="submission" date="2012-05" db="EMBL/GenBank/DDBJ databases">
        <title>Genome sequence of Nitritalea halalkaliphila LW7.</title>
        <authorList>
            <person name="Jangir P.K."/>
            <person name="Singh A."/>
            <person name="Shivaji S."/>
            <person name="Sharma R."/>
        </authorList>
    </citation>
    <scope>NUCLEOTIDE SEQUENCE [LARGE SCALE GENOMIC DNA]</scope>
    <source>
        <strain evidence="9 10">LW7</strain>
    </source>
</reference>
<dbReference type="PRINTS" id="PR00727">
    <property type="entry name" value="LEADERPTASE"/>
</dbReference>
<dbReference type="GO" id="GO:0006465">
    <property type="term" value="P:signal peptide processing"/>
    <property type="evidence" value="ECO:0007669"/>
    <property type="project" value="InterPro"/>
</dbReference>
<keyword evidence="7" id="KW-0812">Transmembrane</keyword>
<dbReference type="PROSITE" id="PS00760">
    <property type="entry name" value="SPASE_I_2"/>
    <property type="match status" value="1"/>
</dbReference>
<dbReference type="EC" id="3.4.21.89" evidence="3 7"/>
<dbReference type="AlphaFoldDB" id="I5BU37"/>
<evidence type="ECO:0000256" key="7">
    <source>
        <dbReference type="RuleBase" id="RU362042"/>
    </source>
</evidence>
<evidence type="ECO:0000256" key="1">
    <source>
        <dbReference type="ARBA" id="ARBA00000677"/>
    </source>
</evidence>
<keyword evidence="7" id="KW-1133">Transmembrane helix</keyword>
<evidence type="ECO:0000313" key="10">
    <source>
        <dbReference type="Proteomes" id="UP000005551"/>
    </source>
</evidence>
<dbReference type="NCBIfam" id="TIGR02227">
    <property type="entry name" value="sigpep_I_bact"/>
    <property type="match status" value="2"/>
</dbReference>
<dbReference type="InterPro" id="IPR036286">
    <property type="entry name" value="LexA/Signal_pep-like_sf"/>
</dbReference>
<comment type="catalytic activity">
    <reaction evidence="1 7">
        <text>Cleavage of hydrophobic, N-terminal signal or leader sequences from secreted and periplasmic proteins.</text>
        <dbReference type="EC" id="3.4.21.89"/>
    </reaction>
</comment>
<evidence type="ECO:0000259" key="8">
    <source>
        <dbReference type="Pfam" id="PF10502"/>
    </source>
</evidence>
<dbReference type="PANTHER" id="PTHR43390:SF1">
    <property type="entry name" value="CHLOROPLAST PROCESSING PEPTIDASE"/>
    <property type="match status" value="1"/>
</dbReference>
<comment type="similarity">
    <text evidence="2 7">Belongs to the peptidase S26 family.</text>
</comment>
<keyword evidence="10" id="KW-1185">Reference proteome</keyword>
<keyword evidence="7" id="KW-0645">Protease</keyword>
<sequence>MISYLSKNFSFMSEPKKKKSALREWLDALLFAVVAASIIRWLLLEPFTIPTGSMEKSLLVGDFLFVSKMHYGARFPMTPLQVPLTHQKIWGTDSDSYVEWIKLPYWRLPGFSSIKRNDVVVFNYPEELEHPADLRTNYIKRAVGVPGDIIEIERTQVQINGKPADDPELMQFSYDVMTNKSLSAAFFDRFGINPDSFFAFRDNSGYMVSTTPEVARQLQESAEVDRVNLRLDRQGYGDPRIFPDGDYFGWNKDYMGPIEIPAKGWTISINEETMAKYARTIQHYERLKDVRVEGNKLFIDGQEVQSYTFRQNYYFMMGDNRHDSLDSRYWGFVPEDHVVGKAWFLWLSLDKHKSMFSKIRWNRIFKGIE</sequence>
<protein>
    <recommendedName>
        <fullName evidence="4 7">Signal peptidase I</fullName>
        <ecNumber evidence="3 7">3.4.21.89</ecNumber>
    </recommendedName>
</protein>
<dbReference type="Gene3D" id="2.10.109.10">
    <property type="entry name" value="Umud Fragment, subunit A"/>
    <property type="match status" value="1"/>
</dbReference>
<dbReference type="GO" id="GO:0004252">
    <property type="term" value="F:serine-type endopeptidase activity"/>
    <property type="evidence" value="ECO:0007669"/>
    <property type="project" value="InterPro"/>
</dbReference>
<dbReference type="InterPro" id="IPR019757">
    <property type="entry name" value="Pept_S26A_signal_pept_1_Lys-AS"/>
</dbReference>
<proteinExistence type="inferred from homology"/>
<evidence type="ECO:0000256" key="2">
    <source>
        <dbReference type="ARBA" id="ARBA00009370"/>
    </source>
</evidence>
<evidence type="ECO:0000313" key="9">
    <source>
        <dbReference type="EMBL" id="EIM73089.1"/>
    </source>
</evidence>
<feature type="active site" evidence="6">
    <location>
        <position position="53"/>
    </location>
</feature>
<dbReference type="GO" id="GO:0016020">
    <property type="term" value="C:membrane"/>
    <property type="evidence" value="ECO:0007669"/>
    <property type="project" value="UniProtKB-SubCell"/>
</dbReference>
<evidence type="ECO:0000256" key="6">
    <source>
        <dbReference type="PIRSR" id="PIRSR600223-1"/>
    </source>
</evidence>
<keyword evidence="7" id="KW-0472">Membrane</keyword>
<evidence type="ECO:0000256" key="5">
    <source>
        <dbReference type="ARBA" id="ARBA00022801"/>
    </source>
</evidence>
<dbReference type="PANTHER" id="PTHR43390">
    <property type="entry name" value="SIGNAL PEPTIDASE I"/>
    <property type="match status" value="1"/>
</dbReference>
<dbReference type="Proteomes" id="UP000005551">
    <property type="component" value="Unassembled WGS sequence"/>
</dbReference>
<comment type="subcellular location">
    <subcellularLocation>
        <location evidence="7">Membrane</location>
        <topology evidence="7">Single-pass type II membrane protein</topology>
    </subcellularLocation>
</comment>
<gene>
    <name evidence="9" type="ORF">A3SI_18477</name>
</gene>
<dbReference type="InterPro" id="IPR019758">
    <property type="entry name" value="Pept_S26A_signal_pept_1_CS"/>
</dbReference>
<organism evidence="9 10">
    <name type="scientific">Nitritalea halalkaliphila LW7</name>
    <dbReference type="NCBI Taxonomy" id="1189621"/>
    <lineage>
        <taxon>Bacteria</taxon>
        <taxon>Pseudomonadati</taxon>
        <taxon>Bacteroidota</taxon>
        <taxon>Cytophagia</taxon>
        <taxon>Cytophagales</taxon>
        <taxon>Cyclobacteriaceae</taxon>
        <taxon>Nitritalea</taxon>
    </lineage>
</organism>
<dbReference type="InterPro" id="IPR000223">
    <property type="entry name" value="Pept_S26A_signal_pept_1"/>
</dbReference>
<evidence type="ECO:0000256" key="4">
    <source>
        <dbReference type="ARBA" id="ARBA00019232"/>
    </source>
</evidence>
<feature type="active site" evidence="6">
    <location>
        <position position="140"/>
    </location>
</feature>
<dbReference type="SUPFAM" id="SSF51306">
    <property type="entry name" value="LexA/Signal peptidase"/>
    <property type="match status" value="1"/>
</dbReference>
<dbReference type="PROSITE" id="PS00761">
    <property type="entry name" value="SPASE_I_3"/>
    <property type="match status" value="1"/>
</dbReference>
<dbReference type="EMBL" id="AJYA01000067">
    <property type="protein sequence ID" value="EIM73089.1"/>
    <property type="molecule type" value="Genomic_DNA"/>
</dbReference>